<dbReference type="AlphaFoldDB" id="A0A8B7NPS6"/>
<dbReference type="Proteomes" id="UP000694843">
    <property type="component" value="Unplaced"/>
</dbReference>
<dbReference type="PANTHER" id="PTHR17453">
    <property type="entry name" value="SIGNAL RECOGNITION PARTICLE 19 KD PROTEIN"/>
    <property type="match status" value="1"/>
</dbReference>
<keyword evidence="4" id="KW-0733">Signal recognition particle</keyword>
<dbReference type="KEGG" id="hazt:108672516"/>
<organism evidence="8 9">
    <name type="scientific">Hyalella azteca</name>
    <name type="common">Amphipod</name>
    <dbReference type="NCBI Taxonomy" id="294128"/>
    <lineage>
        <taxon>Eukaryota</taxon>
        <taxon>Metazoa</taxon>
        <taxon>Ecdysozoa</taxon>
        <taxon>Arthropoda</taxon>
        <taxon>Crustacea</taxon>
        <taxon>Multicrustacea</taxon>
        <taxon>Malacostraca</taxon>
        <taxon>Eumalacostraca</taxon>
        <taxon>Peracarida</taxon>
        <taxon>Amphipoda</taxon>
        <taxon>Senticaudata</taxon>
        <taxon>Talitrida</taxon>
        <taxon>Talitroidea</taxon>
        <taxon>Hyalellidae</taxon>
        <taxon>Hyalella</taxon>
    </lineage>
</organism>
<keyword evidence="5" id="KW-0687">Ribonucleoprotein</keyword>
<keyword evidence="8" id="KW-1185">Reference proteome</keyword>
<evidence type="ECO:0000256" key="3">
    <source>
        <dbReference type="ARBA" id="ARBA00022490"/>
    </source>
</evidence>
<dbReference type="InterPro" id="IPR036521">
    <property type="entry name" value="SRP19-like_sf"/>
</dbReference>
<evidence type="ECO:0000256" key="7">
    <source>
        <dbReference type="SAM" id="MobiDB-lite"/>
    </source>
</evidence>
<reference evidence="9" key="1">
    <citation type="submission" date="2025-08" db="UniProtKB">
        <authorList>
            <consortium name="RefSeq"/>
        </authorList>
    </citation>
    <scope>IDENTIFICATION</scope>
    <source>
        <tissue evidence="9">Whole organism</tissue>
    </source>
</reference>
<dbReference type="GO" id="GO:0005786">
    <property type="term" value="C:signal recognition particle, endoplasmic reticulum targeting"/>
    <property type="evidence" value="ECO:0007669"/>
    <property type="project" value="UniProtKB-KW"/>
</dbReference>
<dbReference type="GO" id="GO:0008312">
    <property type="term" value="F:7S RNA binding"/>
    <property type="evidence" value="ECO:0007669"/>
    <property type="project" value="InterPro"/>
</dbReference>
<dbReference type="RefSeq" id="XP_018015685.1">
    <property type="nucleotide sequence ID" value="XM_018160196.2"/>
</dbReference>
<feature type="compositionally biased region" description="Polar residues" evidence="7">
    <location>
        <begin position="125"/>
        <end position="134"/>
    </location>
</feature>
<dbReference type="CTD" id="6728"/>
<dbReference type="InterPro" id="IPR002778">
    <property type="entry name" value="Signal_recog_particle_SRP19"/>
</dbReference>
<proteinExistence type="inferred from homology"/>
<gene>
    <name evidence="9" type="primary">LOC108672516</name>
</gene>
<comment type="subcellular location">
    <subcellularLocation>
        <location evidence="1">Cytoplasm</location>
    </subcellularLocation>
</comment>
<comment type="similarity">
    <text evidence="2">Belongs to the SRP19 family.</text>
</comment>
<keyword evidence="3" id="KW-0963">Cytoplasm</keyword>
<dbReference type="PANTHER" id="PTHR17453:SF0">
    <property type="entry name" value="SIGNAL RECOGNITION PARTICLE 19 KDA PROTEIN"/>
    <property type="match status" value="1"/>
</dbReference>
<evidence type="ECO:0000256" key="5">
    <source>
        <dbReference type="ARBA" id="ARBA00023274"/>
    </source>
</evidence>
<name>A0A8B7NPS6_HYAAZ</name>
<dbReference type="SUPFAM" id="SSF69695">
    <property type="entry name" value="SRP19"/>
    <property type="match status" value="1"/>
</dbReference>
<protein>
    <submittedName>
        <fullName evidence="9">Signal recognition particle 19 kDa protein</fullName>
    </submittedName>
</protein>
<comment type="function">
    <text evidence="6">Component of the signal recognition particle (SRP) complex, a ribonucleoprotein complex that mediates the cotranslational targeting of secretory and membrane proteins to the endoplasmic reticulum (ER). Binds directly to 7SL RNA. Mediates binding of SRP54 to the SRP complex.</text>
</comment>
<evidence type="ECO:0000256" key="6">
    <source>
        <dbReference type="ARBA" id="ARBA00045518"/>
    </source>
</evidence>
<evidence type="ECO:0000313" key="9">
    <source>
        <dbReference type="RefSeq" id="XP_018015685.1"/>
    </source>
</evidence>
<dbReference type="OrthoDB" id="2190947at2759"/>
<sequence>MATAAVGPVPQHAPTYRQPQKLPDGFKDWVCVYPIYINKDKTLAEGRRVKKSEAVKHPILPELMEAMQGTGLQVIGEPNRIHPRERSKEPYNYGRIRVEMKDSDGNIINEQFTRREDIYRFIAQSIPQLKSRTQPKQKQEEKKKGKGKKK</sequence>
<evidence type="ECO:0000256" key="1">
    <source>
        <dbReference type="ARBA" id="ARBA00004496"/>
    </source>
</evidence>
<dbReference type="GO" id="GO:0006617">
    <property type="term" value="P:SRP-dependent cotranslational protein targeting to membrane, signal sequence recognition"/>
    <property type="evidence" value="ECO:0007669"/>
    <property type="project" value="TreeGrafter"/>
</dbReference>
<dbReference type="GeneID" id="108672516"/>
<accession>A0A8B7NPS6</accession>
<evidence type="ECO:0000256" key="2">
    <source>
        <dbReference type="ARBA" id="ARBA00008910"/>
    </source>
</evidence>
<dbReference type="Gene3D" id="3.30.56.30">
    <property type="entry name" value="Signal recognition particle, SRP19-like subunit"/>
    <property type="match status" value="1"/>
</dbReference>
<evidence type="ECO:0000313" key="8">
    <source>
        <dbReference type="Proteomes" id="UP000694843"/>
    </source>
</evidence>
<feature type="region of interest" description="Disordered" evidence="7">
    <location>
        <begin position="125"/>
        <end position="150"/>
    </location>
</feature>
<evidence type="ECO:0000256" key="4">
    <source>
        <dbReference type="ARBA" id="ARBA00023135"/>
    </source>
</evidence>
<dbReference type="OMA" id="ERTKCYP"/>
<dbReference type="Pfam" id="PF01922">
    <property type="entry name" value="SRP19"/>
    <property type="match status" value="1"/>
</dbReference>